<dbReference type="STRING" id="1271860.SAMN05216174_11954"/>
<gene>
    <name evidence="5" type="ORF">SAMN05216174_11954</name>
</gene>
<dbReference type="OrthoDB" id="5175124at2"/>
<keyword evidence="3" id="KW-0963">Cytoplasm</keyword>
<evidence type="ECO:0000313" key="5">
    <source>
        <dbReference type="EMBL" id="SDD82923.1"/>
    </source>
</evidence>
<comment type="subcellular location">
    <subcellularLocation>
        <location evidence="1">Cytoplasm</location>
    </subcellularLocation>
</comment>
<evidence type="ECO:0000256" key="3">
    <source>
        <dbReference type="ARBA" id="ARBA00022490"/>
    </source>
</evidence>
<evidence type="ECO:0000256" key="4">
    <source>
        <dbReference type="ARBA" id="ARBA00023186"/>
    </source>
</evidence>
<dbReference type="EMBL" id="FMZZ01000019">
    <property type="protein sequence ID" value="SDD82923.1"/>
    <property type="molecule type" value="Genomic_DNA"/>
</dbReference>
<sequence>MSVRAAETLSPLALDFLWEALGAGDLPYPLEVRSHGATVDERALLRRRVHEELRERGLLDRTGRVEAHIERSLALIARPEIAIDSVFLPEVGGPAVAAFAAVAGGDGVLAVQAGGGLLLTPIRAEALVTEVVGMLPGAPRGSETSISLPAAEFAAGGRGNGVAAEDTKKALARLVSSPNLRGGQIAVTSRDRMGGRKRGRVLSWFDKPSGRYLSTMRRGRDGQDWVTVAPADAPTFRHRVAELVSEVTAPAR</sequence>
<dbReference type="Proteomes" id="UP000199501">
    <property type="component" value="Unassembled WGS sequence"/>
</dbReference>
<dbReference type="RefSeq" id="WP_091456655.1">
    <property type="nucleotide sequence ID" value="NZ_FMZZ01000019.1"/>
</dbReference>
<evidence type="ECO:0000256" key="1">
    <source>
        <dbReference type="ARBA" id="ARBA00004496"/>
    </source>
</evidence>
<proteinExistence type="inferred from homology"/>
<evidence type="ECO:0000313" key="6">
    <source>
        <dbReference type="Proteomes" id="UP000199501"/>
    </source>
</evidence>
<protein>
    <submittedName>
        <fullName evidence="5">EspG family protein</fullName>
    </submittedName>
</protein>
<evidence type="ECO:0000256" key="2">
    <source>
        <dbReference type="ARBA" id="ARBA00006411"/>
    </source>
</evidence>
<name>A0A1G6XZ16_9PSEU</name>
<comment type="similarity">
    <text evidence="2">Belongs to the EspG family.</text>
</comment>
<dbReference type="InterPro" id="IPR025734">
    <property type="entry name" value="EspG"/>
</dbReference>
<keyword evidence="6" id="KW-1185">Reference proteome</keyword>
<accession>A0A1G6XZ16</accession>
<reference evidence="6" key="1">
    <citation type="submission" date="2016-10" db="EMBL/GenBank/DDBJ databases">
        <authorList>
            <person name="Varghese N."/>
            <person name="Submissions S."/>
        </authorList>
    </citation>
    <scope>NUCLEOTIDE SEQUENCE [LARGE SCALE GENOMIC DNA]</scope>
    <source>
        <strain evidence="6">IBRC-M 10403</strain>
    </source>
</reference>
<dbReference type="Pfam" id="PF14011">
    <property type="entry name" value="ESX-1_EspG"/>
    <property type="match status" value="1"/>
</dbReference>
<keyword evidence="4" id="KW-0143">Chaperone</keyword>
<dbReference type="AlphaFoldDB" id="A0A1G6XZ16"/>
<organism evidence="5 6">
    <name type="scientific">Actinokineospora iranica</name>
    <dbReference type="NCBI Taxonomy" id="1271860"/>
    <lineage>
        <taxon>Bacteria</taxon>
        <taxon>Bacillati</taxon>
        <taxon>Actinomycetota</taxon>
        <taxon>Actinomycetes</taxon>
        <taxon>Pseudonocardiales</taxon>
        <taxon>Pseudonocardiaceae</taxon>
        <taxon>Actinokineospora</taxon>
    </lineage>
</organism>